<dbReference type="OrthoDB" id="10531161at2759"/>
<proteinExistence type="predicted"/>
<organism evidence="1 2">
    <name type="scientific">Gossypium australe</name>
    <dbReference type="NCBI Taxonomy" id="47621"/>
    <lineage>
        <taxon>Eukaryota</taxon>
        <taxon>Viridiplantae</taxon>
        <taxon>Streptophyta</taxon>
        <taxon>Embryophyta</taxon>
        <taxon>Tracheophyta</taxon>
        <taxon>Spermatophyta</taxon>
        <taxon>Magnoliopsida</taxon>
        <taxon>eudicotyledons</taxon>
        <taxon>Gunneridae</taxon>
        <taxon>Pentapetalae</taxon>
        <taxon>rosids</taxon>
        <taxon>malvids</taxon>
        <taxon>Malvales</taxon>
        <taxon>Malvaceae</taxon>
        <taxon>Malvoideae</taxon>
        <taxon>Gossypium</taxon>
    </lineage>
</organism>
<evidence type="ECO:0000313" key="1">
    <source>
        <dbReference type="EMBL" id="KAA3470784.1"/>
    </source>
</evidence>
<dbReference type="EMBL" id="SMMG02000006">
    <property type="protein sequence ID" value="KAA3470784.1"/>
    <property type="molecule type" value="Genomic_DNA"/>
</dbReference>
<evidence type="ECO:0000313" key="2">
    <source>
        <dbReference type="Proteomes" id="UP000325315"/>
    </source>
</evidence>
<accession>A0A5B6VP23</accession>
<dbReference type="AlphaFoldDB" id="A0A5B6VP23"/>
<reference evidence="2" key="1">
    <citation type="journal article" date="2019" name="Plant Biotechnol. J.">
        <title>Genome sequencing of the Australian wild diploid species Gossypium australe highlights disease resistance and delayed gland morphogenesis.</title>
        <authorList>
            <person name="Cai Y."/>
            <person name="Cai X."/>
            <person name="Wang Q."/>
            <person name="Wang P."/>
            <person name="Zhang Y."/>
            <person name="Cai C."/>
            <person name="Xu Y."/>
            <person name="Wang K."/>
            <person name="Zhou Z."/>
            <person name="Wang C."/>
            <person name="Geng S."/>
            <person name="Li B."/>
            <person name="Dong Q."/>
            <person name="Hou Y."/>
            <person name="Wang H."/>
            <person name="Ai P."/>
            <person name="Liu Z."/>
            <person name="Yi F."/>
            <person name="Sun M."/>
            <person name="An G."/>
            <person name="Cheng J."/>
            <person name="Zhang Y."/>
            <person name="Shi Q."/>
            <person name="Xie Y."/>
            <person name="Shi X."/>
            <person name="Chang Y."/>
            <person name="Huang F."/>
            <person name="Chen Y."/>
            <person name="Hong S."/>
            <person name="Mi L."/>
            <person name="Sun Q."/>
            <person name="Zhang L."/>
            <person name="Zhou B."/>
            <person name="Peng R."/>
            <person name="Zhang X."/>
            <person name="Liu F."/>
        </authorList>
    </citation>
    <scope>NUCLEOTIDE SEQUENCE [LARGE SCALE GENOMIC DNA]</scope>
    <source>
        <strain evidence="2">cv. PA1801</strain>
    </source>
</reference>
<protein>
    <submittedName>
        <fullName evidence="1">Uncharacterized protein</fullName>
    </submittedName>
</protein>
<gene>
    <name evidence="1" type="ORF">EPI10_016468</name>
</gene>
<sequence length="77" mass="8851">MKAIALRSVDSEPKPEDIVAPVVEPEIETTKDSVIARIPLPSRLEEKKKWDEDEFLSFLNLFKTLLIELIEKVPKYA</sequence>
<comment type="caution">
    <text evidence="1">The sequence shown here is derived from an EMBL/GenBank/DDBJ whole genome shotgun (WGS) entry which is preliminary data.</text>
</comment>
<dbReference type="Proteomes" id="UP000325315">
    <property type="component" value="Unassembled WGS sequence"/>
</dbReference>
<keyword evidence="2" id="KW-1185">Reference proteome</keyword>
<name>A0A5B6VP23_9ROSI</name>